<dbReference type="AlphaFoldDB" id="A0A4C1YV31"/>
<accession>A0A4C1YV31</accession>
<reference evidence="2 3" key="1">
    <citation type="journal article" date="2019" name="Commun. Biol.">
        <title>The bagworm genome reveals a unique fibroin gene that provides high tensile strength.</title>
        <authorList>
            <person name="Kono N."/>
            <person name="Nakamura H."/>
            <person name="Ohtoshi R."/>
            <person name="Tomita M."/>
            <person name="Numata K."/>
            <person name="Arakawa K."/>
        </authorList>
    </citation>
    <scope>NUCLEOTIDE SEQUENCE [LARGE SCALE GENOMIC DNA]</scope>
</reference>
<organism evidence="2 3">
    <name type="scientific">Eumeta variegata</name>
    <name type="common">Bagworm moth</name>
    <name type="synonym">Eumeta japonica</name>
    <dbReference type="NCBI Taxonomy" id="151549"/>
    <lineage>
        <taxon>Eukaryota</taxon>
        <taxon>Metazoa</taxon>
        <taxon>Ecdysozoa</taxon>
        <taxon>Arthropoda</taxon>
        <taxon>Hexapoda</taxon>
        <taxon>Insecta</taxon>
        <taxon>Pterygota</taxon>
        <taxon>Neoptera</taxon>
        <taxon>Endopterygota</taxon>
        <taxon>Lepidoptera</taxon>
        <taxon>Glossata</taxon>
        <taxon>Ditrysia</taxon>
        <taxon>Tineoidea</taxon>
        <taxon>Psychidae</taxon>
        <taxon>Oiketicinae</taxon>
        <taxon>Eumeta</taxon>
    </lineage>
</organism>
<feature type="compositionally biased region" description="Polar residues" evidence="1">
    <location>
        <begin position="109"/>
        <end position="118"/>
    </location>
</feature>
<feature type="region of interest" description="Disordered" evidence="1">
    <location>
        <begin position="98"/>
        <end position="143"/>
    </location>
</feature>
<protein>
    <submittedName>
        <fullName evidence="2">Uncharacterized protein</fullName>
    </submittedName>
</protein>
<evidence type="ECO:0000313" key="2">
    <source>
        <dbReference type="EMBL" id="GBP78674.1"/>
    </source>
</evidence>
<keyword evidence="3" id="KW-1185">Reference proteome</keyword>
<comment type="caution">
    <text evidence="2">The sequence shown here is derived from an EMBL/GenBank/DDBJ whole genome shotgun (WGS) entry which is preliminary data.</text>
</comment>
<sequence>MMMMMMKKQSIFHFKGEYKSSDGCRKRTTLGLNKHGREARTGGVDERRHRVLCVDDVKRFYCTPHRRSVERHKTNKFCVTPFQQKCTVKAVTHYRLGKDERSGGRGAFSGTNENTFSASWKGDESDLEPKAAAGRPEGPGGTR</sequence>
<evidence type="ECO:0000256" key="1">
    <source>
        <dbReference type="SAM" id="MobiDB-lite"/>
    </source>
</evidence>
<dbReference type="EMBL" id="BGZK01001379">
    <property type="protein sequence ID" value="GBP78674.1"/>
    <property type="molecule type" value="Genomic_DNA"/>
</dbReference>
<evidence type="ECO:0000313" key="3">
    <source>
        <dbReference type="Proteomes" id="UP000299102"/>
    </source>
</evidence>
<gene>
    <name evidence="2" type="ORF">EVAR_53493_1</name>
</gene>
<dbReference type="Proteomes" id="UP000299102">
    <property type="component" value="Unassembled WGS sequence"/>
</dbReference>
<name>A0A4C1YV31_EUMVA</name>
<proteinExistence type="predicted"/>